<comment type="caution">
    <text evidence="2">The sequence shown here is derived from an EMBL/GenBank/DDBJ whole genome shotgun (WGS) entry which is preliminary data.</text>
</comment>
<protein>
    <recommendedName>
        <fullName evidence="4">Pentatricopeptide repeat-containing protein</fullName>
    </recommendedName>
</protein>
<accession>A0A8T2C204</accession>
<dbReference type="Proteomes" id="UP000694240">
    <property type="component" value="Chromosome 6"/>
</dbReference>
<dbReference type="EMBL" id="JAEFBK010000006">
    <property type="protein sequence ID" value="KAG7593285.1"/>
    <property type="molecule type" value="Genomic_DNA"/>
</dbReference>
<reference evidence="2 3" key="1">
    <citation type="submission" date="2020-12" db="EMBL/GenBank/DDBJ databases">
        <title>Concerted genomic and epigenomic changes stabilize Arabidopsis allopolyploids.</title>
        <authorList>
            <person name="Chen Z."/>
        </authorList>
    </citation>
    <scope>NUCLEOTIDE SEQUENCE [LARGE SCALE GENOMIC DNA]</scope>
    <source>
        <strain evidence="2">Allo738</strain>
        <tissue evidence="2">Leaf</tissue>
    </source>
</reference>
<dbReference type="GO" id="GO:0005739">
    <property type="term" value="C:mitochondrion"/>
    <property type="evidence" value="ECO:0007669"/>
    <property type="project" value="TreeGrafter"/>
</dbReference>
<dbReference type="PANTHER" id="PTHR45717:SF8">
    <property type="entry name" value="OS01G0301000 PROTEIN"/>
    <property type="match status" value="1"/>
</dbReference>
<proteinExistence type="inferred from homology"/>
<keyword evidence="3" id="KW-1185">Reference proteome</keyword>
<sequence>MNFRRVMASGVHLWKRACTTAAAQPSAGIETSITAPTAAAGVKVDDALERAKVAYAKHQKRMMFEELLNMDKSGVKETIDQYKSEELSYVSVTKSDLHQWAKRLDKQGKYEHALAIFEWMDGKKMSFTSNQFADYMALIAETKGMAAARRYFKKVDPNFNRMDSNCKNWPAFQKLLRFQHESLEKKGLMYLNYVGKIRPRSGV</sequence>
<dbReference type="AlphaFoldDB" id="A0A8T2C204"/>
<evidence type="ECO:0008006" key="4">
    <source>
        <dbReference type="Google" id="ProtNLM"/>
    </source>
</evidence>
<dbReference type="PANTHER" id="PTHR45717">
    <property type="entry name" value="OS12G0527900 PROTEIN"/>
    <property type="match status" value="1"/>
</dbReference>
<comment type="similarity">
    <text evidence="1">Belongs to the PPR family. P subfamily.</text>
</comment>
<evidence type="ECO:0000313" key="3">
    <source>
        <dbReference type="Proteomes" id="UP000694240"/>
    </source>
</evidence>
<organism evidence="2 3">
    <name type="scientific">Arabidopsis thaliana x Arabidopsis arenosa</name>
    <dbReference type="NCBI Taxonomy" id="1240361"/>
    <lineage>
        <taxon>Eukaryota</taxon>
        <taxon>Viridiplantae</taxon>
        <taxon>Streptophyta</taxon>
        <taxon>Embryophyta</taxon>
        <taxon>Tracheophyta</taxon>
        <taxon>Spermatophyta</taxon>
        <taxon>Magnoliopsida</taxon>
        <taxon>eudicotyledons</taxon>
        <taxon>Gunneridae</taxon>
        <taxon>Pentapetalae</taxon>
        <taxon>rosids</taxon>
        <taxon>malvids</taxon>
        <taxon>Brassicales</taxon>
        <taxon>Brassicaceae</taxon>
        <taxon>Camelineae</taxon>
        <taxon>Arabidopsis</taxon>
    </lineage>
</organism>
<evidence type="ECO:0000313" key="2">
    <source>
        <dbReference type="EMBL" id="KAG7593285.1"/>
    </source>
</evidence>
<gene>
    <name evidence="2" type="ORF">ISN45_Aa01g020940</name>
</gene>
<evidence type="ECO:0000256" key="1">
    <source>
        <dbReference type="ARBA" id="ARBA00007626"/>
    </source>
</evidence>
<name>A0A8T2C204_9BRAS</name>